<feature type="domain" description="Helicase HerA central" evidence="1">
    <location>
        <begin position="54"/>
        <end position="173"/>
    </location>
</feature>
<dbReference type="Pfam" id="PF01935">
    <property type="entry name" value="DUF87"/>
    <property type="match status" value="1"/>
</dbReference>
<keyword evidence="2" id="KW-0067">ATP-binding</keyword>
<evidence type="ECO:0000313" key="2">
    <source>
        <dbReference type="EMBL" id="TFV98501.1"/>
    </source>
</evidence>
<evidence type="ECO:0000259" key="1">
    <source>
        <dbReference type="Pfam" id="PF01935"/>
    </source>
</evidence>
<evidence type="ECO:0000313" key="3">
    <source>
        <dbReference type="Proteomes" id="UP000298127"/>
    </source>
</evidence>
<accession>A0A4Y9R1D9</accession>
<comment type="caution">
    <text evidence="2">The sequence shown here is derived from an EMBL/GenBank/DDBJ whole genome shotgun (WGS) entry which is preliminary data.</text>
</comment>
<dbReference type="InterPro" id="IPR002789">
    <property type="entry name" value="HerA_central"/>
</dbReference>
<dbReference type="PANTHER" id="PTHR42957">
    <property type="entry name" value="HELICASE MJ1565-RELATED"/>
    <property type="match status" value="1"/>
</dbReference>
<dbReference type="InterPro" id="IPR027417">
    <property type="entry name" value="P-loop_NTPase"/>
</dbReference>
<protein>
    <submittedName>
        <fullName evidence="2">ATP-binding protein</fullName>
    </submittedName>
</protein>
<dbReference type="InterPro" id="IPR008571">
    <property type="entry name" value="HerA-like"/>
</dbReference>
<dbReference type="SUPFAM" id="SSF52540">
    <property type="entry name" value="P-loop containing nucleoside triphosphate hydrolases"/>
    <property type="match status" value="1"/>
</dbReference>
<dbReference type="PANTHER" id="PTHR42957:SF1">
    <property type="entry name" value="HELICASE MJ1565-RELATED"/>
    <property type="match status" value="1"/>
</dbReference>
<dbReference type="EMBL" id="SPQZ01000003">
    <property type="protein sequence ID" value="TFV98501.1"/>
    <property type="molecule type" value="Genomic_DNA"/>
</dbReference>
<proteinExistence type="predicted"/>
<dbReference type="GO" id="GO:0005524">
    <property type="term" value="F:ATP binding"/>
    <property type="evidence" value="ECO:0007669"/>
    <property type="project" value="UniProtKB-KW"/>
</dbReference>
<organism evidence="2 3">
    <name type="scientific">Orlajensenia leifsoniae</name>
    <dbReference type="NCBI Taxonomy" id="2561933"/>
    <lineage>
        <taxon>Bacteria</taxon>
        <taxon>Bacillati</taxon>
        <taxon>Actinomycetota</taxon>
        <taxon>Actinomycetes</taxon>
        <taxon>Micrococcales</taxon>
        <taxon>Microbacteriaceae</taxon>
        <taxon>Orlajensenia</taxon>
    </lineage>
</organism>
<name>A0A4Y9R1D9_9MICO</name>
<dbReference type="Gene3D" id="3.40.50.300">
    <property type="entry name" value="P-loop containing nucleotide triphosphate hydrolases"/>
    <property type="match status" value="2"/>
</dbReference>
<dbReference type="Proteomes" id="UP000298127">
    <property type="component" value="Unassembled WGS sequence"/>
</dbReference>
<reference evidence="2 3" key="1">
    <citation type="journal article" date="2018" name="J. Microbiol.">
        <title>Leifsonia flava sp. nov., a novel actinobacterium isolated from the rhizosphere of Aquilegia viridiflora.</title>
        <authorList>
            <person name="Cai Y."/>
            <person name="Tao W.Z."/>
            <person name="Ma Y.J."/>
            <person name="Cheng J."/>
            <person name="Zhang M.Y."/>
            <person name="Zhang Y.X."/>
        </authorList>
    </citation>
    <scope>NUCLEOTIDE SEQUENCE [LARGE SCALE GENOMIC DNA]</scope>
    <source>
        <strain evidence="2 3">SYP-B2174</strain>
    </source>
</reference>
<gene>
    <name evidence="2" type="ORF">E4M00_08055</name>
</gene>
<keyword evidence="2" id="KW-0547">Nucleotide-binding</keyword>
<dbReference type="AlphaFoldDB" id="A0A4Y9R1D9"/>
<keyword evidence="3" id="KW-1185">Reference proteome</keyword>
<sequence>MGGTLSGSGRIFGPIGDDGRADTDGSIQFASGQLRRADAAVVDGLFGDAGATLEMGDLSATDGVTARLLPRRFNRHTFWCGQSGSGKTYALGVLLEQLLLHTALPMVVFDPNADFVRMREHNPRNAAAGDSADSDILAGRDIRVLRPHGAGSDGLRVRFTDMLMQSRAAVLRLNPLVQREEYNELLHLEERLGAVDASRIVPTLEDRHLPAATALKARIENLRIVDWAIWAGDHEAATEVLDERPDATVLDLGGFTYPEEHLVVALAVLDDLWAKRESRRPILIVIDEAHNLCSPDGESPLHIAVRERIIQIAAEGRKFGLWLLLSTQRPSKIHPGIISQCDNLVLMKLNSPLDLAELGETFGFAPRGMLARSPQFRQGEGLFAGGFAPAPAIVSVRPRLTREGGIDVDVPARARTDSNTGGGV</sequence>